<dbReference type="InterPro" id="IPR011051">
    <property type="entry name" value="RmlC_Cupin_sf"/>
</dbReference>
<keyword evidence="9" id="KW-1185">Reference proteome</keyword>
<comment type="pathway">
    <text evidence="7">Carbohydrate biosynthesis; dTDP-L-rhamnose biosynthesis.</text>
</comment>
<dbReference type="NCBIfam" id="TIGR01221">
    <property type="entry name" value="rmlC"/>
    <property type="match status" value="1"/>
</dbReference>
<dbReference type="GO" id="GO:0005829">
    <property type="term" value="C:cytosol"/>
    <property type="evidence" value="ECO:0007669"/>
    <property type="project" value="TreeGrafter"/>
</dbReference>
<dbReference type="Proteomes" id="UP000078286">
    <property type="component" value="Unassembled WGS sequence"/>
</dbReference>
<name>A0A1B7HPD1_9ENTR</name>
<sequence length="186" mass="21148">MKVIETKLKDCVVIEPTIFRDQRGFFFESFNAKRYEENAGIKLNFVQDNRSFSTRGVLRGLHYQKKFPQGKLVSVISGEVYDVAVDLRPNSPTFGMYESIILSGENKLQFYVPPGFAHGFCVLSEEADFCYKCTDFYTPGDEAGICWDDSTLNISWPISNPILSDKDLILPTLSQIKCDLLSRETD</sequence>
<evidence type="ECO:0000256" key="3">
    <source>
        <dbReference type="ARBA" id="ARBA00012098"/>
    </source>
</evidence>
<dbReference type="GO" id="GO:0000271">
    <property type="term" value="P:polysaccharide biosynthetic process"/>
    <property type="evidence" value="ECO:0007669"/>
    <property type="project" value="TreeGrafter"/>
</dbReference>
<dbReference type="InterPro" id="IPR000888">
    <property type="entry name" value="RmlC-like"/>
</dbReference>
<dbReference type="UniPathway" id="UPA00124"/>
<dbReference type="PANTHER" id="PTHR21047:SF2">
    <property type="entry name" value="THYMIDINE DIPHOSPHO-4-KETO-RHAMNOSE 3,5-EPIMERASE"/>
    <property type="match status" value="1"/>
</dbReference>
<organism evidence="8 9">
    <name type="scientific">Buttiauxella noackiae ATCC 51607</name>
    <dbReference type="NCBI Taxonomy" id="1354255"/>
    <lineage>
        <taxon>Bacteria</taxon>
        <taxon>Pseudomonadati</taxon>
        <taxon>Pseudomonadota</taxon>
        <taxon>Gammaproteobacteria</taxon>
        <taxon>Enterobacterales</taxon>
        <taxon>Enterobacteriaceae</taxon>
        <taxon>Buttiauxella</taxon>
    </lineage>
</organism>
<dbReference type="GO" id="GO:0019305">
    <property type="term" value="P:dTDP-rhamnose biosynthetic process"/>
    <property type="evidence" value="ECO:0007669"/>
    <property type="project" value="UniProtKB-UniRule"/>
</dbReference>
<dbReference type="AlphaFoldDB" id="A0A1B7HPD1"/>
<dbReference type="CDD" id="cd00438">
    <property type="entry name" value="cupin_RmlC"/>
    <property type="match status" value="1"/>
</dbReference>
<dbReference type="PANTHER" id="PTHR21047">
    <property type="entry name" value="DTDP-6-DEOXY-D-GLUCOSE-3,5 EPIMERASE"/>
    <property type="match status" value="1"/>
</dbReference>
<evidence type="ECO:0000256" key="2">
    <source>
        <dbReference type="ARBA" id="ARBA00001997"/>
    </source>
</evidence>
<evidence type="ECO:0000313" key="9">
    <source>
        <dbReference type="Proteomes" id="UP000078286"/>
    </source>
</evidence>
<evidence type="ECO:0000256" key="5">
    <source>
        <dbReference type="PIRSR" id="PIRSR600888-1"/>
    </source>
</evidence>
<accession>A0A1B7HPD1</accession>
<feature type="site" description="Participates in a stacking interaction with the thymidine ring of dTDP-4-oxo-6-deoxyglucose" evidence="6">
    <location>
        <position position="137"/>
    </location>
</feature>
<proteinExistence type="inferred from homology"/>
<evidence type="ECO:0000256" key="7">
    <source>
        <dbReference type="RuleBase" id="RU364069"/>
    </source>
</evidence>
<comment type="subunit">
    <text evidence="7">Homodimer.</text>
</comment>
<dbReference type="Pfam" id="PF00908">
    <property type="entry name" value="dTDP_sugar_isom"/>
    <property type="match status" value="1"/>
</dbReference>
<dbReference type="PATRIC" id="fig|1354255.3.peg.2054"/>
<comment type="caution">
    <text evidence="8">The sequence shown here is derived from an EMBL/GenBank/DDBJ whole genome shotgun (WGS) entry which is preliminary data.</text>
</comment>
<dbReference type="EC" id="5.1.3.13" evidence="3 7"/>
<dbReference type="EMBL" id="LXEO01000025">
    <property type="protein sequence ID" value="OAT17489.1"/>
    <property type="molecule type" value="Genomic_DNA"/>
</dbReference>
<dbReference type="SUPFAM" id="SSF51182">
    <property type="entry name" value="RmlC-like cupins"/>
    <property type="match status" value="1"/>
</dbReference>
<evidence type="ECO:0000256" key="4">
    <source>
        <dbReference type="ARBA" id="ARBA00019595"/>
    </source>
</evidence>
<keyword evidence="7 8" id="KW-0413">Isomerase</keyword>
<dbReference type="Gene3D" id="2.60.120.10">
    <property type="entry name" value="Jelly Rolls"/>
    <property type="match status" value="1"/>
</dbReference>
<feature type="active site" description="Proton donor" evidence="5">
    <location>
        <position position="131"/>
    </location>
</feature>
<comment type="catalytic activity">
    <reaction evidence="1 7">
        <text>dTDP-4-dehydro-6-deoxy-alpha-D-glucose = dTDP-4-dehydro-beta-L-rhamnose</text>
        <dbReference type="Rhea" id="RHEA:16969"/>
        <dbReference type="ChEBI" id="CHEBI:57649"/>
        <dbReference type="ChEBI" id="CHEBI:62830"/>
        <dbReference type="EC" id="5.1.3.13"/>
    </reaction>
</comment>
<reference evidence="8 9" key="1">
    <citation type="submission" date="2016-04" db="EMBL/GenBank/DDBJ databases">
        <title>ATOL: Assembling a taxonomically balanced genome-scale reconstruction of the evolutionary history of the Enterobacteriaceae.</title>
        <authorList>
            <person name="Plunkett G.III."/>
            <person name="Neeno-Eckwall E.C."/>
            <person name="Glasner J.D."/>
            <person name="Perna N.T."/>
        </authorList>
    </citation>
    <scope>NUCLEOTIDE SEQUENCE [LARGE SCALE GENOMIC DNA]</scope>
    <source>
        <strain evidence="8 9">ATCC 51607</strain>
    </source>
</reference>
<comment type="function">
    <text evidence="2 7">Catalyzes the epimerization of the C3' and C5'positions of dTDP-6-deoxy-D-xylo-4-hexulose, forming dTDP-6-deoxy-L-lyxo-4-hexulose.</text>
</comment>
<evidence type="ECO:0000256" key="6">
    <source>
        <dbReference type="PIRSR" id="PIRSR600888-3"/>
    </source>
</evidence>
<feature type="active site" description="Proton acceptor" evidence="5">
    <location>
        <position position="62"/>
    </location>
</feature>
<evidence type="ECO:0000256" key="1">
    <source>
        <dbReference type="ARBA" id="ARBA00001298"/>
    </source>
</evidence>
<gene>
    <name evidence="8" type="ORF">M979_1983</name>
</gene>
<dbReference type="GO" id="GO:0008830">
    <property type="term" value="F:dTDP-4-dehydrorhamnose 3,5-epimerase activity"/>
    <property type="evidence" value="ECO:0007669"/>
    <property type="project" value="UniProtKB-UniRule"/>
</dbReference>
<evidence type="ECO:0000313" key="8">
    <source>
        <dbReference type="EMBL" id="OAT17489.1"/>
    </source>
</evidence>
<dbReference type="InterPro" id="IPR014710">
    <property type="entry name" value="RmlC-like_jellyroll"/>
</dbReference>
<dbReference type="RefSeq" id="WP_064554809.1">
    <property type="nucleotide sequence ID" value="NZ_LXEO01000025.1"/>
</dbReference>
<comment type="similarity">
    <text evidence="7">Belongs to the dTDP-4-dehydrorhamnose 3,5-epimerase family.</text>
</comment>
<protein>
    <recommendedName>
        <fullName evidence="4 7">dTDP-4-dehydrorhamnose 3,5-epimerase</fullName>
        <ecNumber evidence="3 7">5.1.3.13</ecNumber>
    </recommendedName>
    <alternativeName>
        <fullName evidence="7">Thymidine diphospho-4-keto-rhamnose 3,5-epimerase</fullName>
    </alternativeName>
</protein>